<proteinExistence type="inferred from homology"/>
<evidence type="ECO:0000256" key="2">
    <source>
        <dbReference type="ARBA" id="ARBA00008352"/>
    </source>
</evidence>
<protein>
    <recommendedName>
        <fullName evidence="4">DNA-directed RNA polymerase III subunit</fullName>
    </recommendedName>
</protein>
<dbReference type="EMBL" id="JAEUBF010001036">
    <property type="protein sequence ID" value="KAH3673184.1"/>
    <property type="molecule type" value="Genomic_DNA"/>
</dbReference>
<organism evidence="6 7">
    <name type="scientific">Wickerhamomyces mucosus</name>
    <dbReference type="NCBI Taxonomy" id="1378264"/>
    <lineage>
        <taxon>Eukaryota</taxon>
        <taxon>Fungi</taxon>
        <taxon>Dikarya</taxon>
        <taxon>Ascomycota</taxon>
        <taxon>Saccharomycotina</taxon>
        <taxon>Saccharomycetes</taxon>
        <taxon>Phaffomycetales</taxon>
        <taxon>Wickerhamomycetaceae</taxon>
        <taxon>Wickerhamomyces</taxon>
    </lineage>
</organism>
<keyword evidence="3 4" id="KW-0539">Nucleus</keyword>
<comment type="subcellular location">
    <subcellularLocation>
        <location evidence="1 4">Nucleus</location>
    </subcellularLocation>
</comment>
<reference evidence="6" key="1">
    <citation type="journal article" date="2021" name="Open Biol.">
        <title>Shared evolutionary footprints suggest mitochondrial oxidative damage underlies multiple complex I losses in fungi.</title>
        <authorList>
            <person name="Schikora-Tamarit M.A."/>
            <person name="Marcet-Houben M."/>
            <person name="Nosek J."/>
            <person name="Gabaldon T."/>
        </authorList>
    </citation>
    <scope>NUCLEOTIDE SEQUENCE</scope>
    <source>
        <strain evidence="6">CBS6341</strain>
    </source>
</reference>
<feature type="compositionally biased region" description="Acidic residues" evidence="5">
    <location>
        <begin position="171"/>
        <end position="202"/>
    </location>
</feature>
<dbReference type="OrthoDB" id="5377312at2759"/>
<dbReference type="PANTHER" id="PTHR15367:SF2">
    <property type="entry name" value="DNA-DIRECTED RNA POLYMERASE III SUBUNIT"/>
    <property type="match status" value="1"/>
</dbReference>
<evidence type="ECO:0000256" key="1">
    <source>
        <dbReference type="ARBA" id="ARBA00004123"/>
    </source>
</evidence>
<comment type="subunit">
    <text evidence="4">Component of the RNA polymerase III (Pol III) complex.</text>
</comment>
<comment type="function">
    <text evidence="4">DNA-dependent RNA polymerase catalyzes the transcription of DNA into RNA using the four ribonucleoside triphosphates as substrates. Specific peripheric component of RNA polymerase III which synthesizes small RNAs, such as 5S rRNA and tRNAs.</text>
</comment>
<keyword evidence="7" id="KW-1185">Reference proteome</keyword>
<dbReference type="PIRSF" id="PIRSF000777">
    <property type="entry name" value="RNA_polIII_C31"/>
    <property type="match status" value="1"/>
</dbReference>
<dbReference type="PANTHER" id="PTHR15367">
    <property type="entry name" value="DNA-DIRECTED RNA POLYMERASE III"/>
    <property type="match status" value="1"/>
</dbReference>
<evidence type="ECO:0000256" key="5">
    <source>
        <dbReference type="SAM" id="MobiDB-lite"/>
    </source>
</evidence>
<dbReference type="GO" id="GO:0005666">
    <property type="term" value="C:RNA polymerase III complex"/>
    <property type="evidence" value="ECO:0007669"/>
    <property type="project" value="UniProtKB-UniRule"/>
</dbReference>
<dbReference type="GO" id="GO:0006383">
    <property type="term" value="P:transcription by RNA polymerase III"/>
    <property type="evidence" value="ECO:0007669"/>
    <property type="project" value="UniProtKB-UniRule"/>
</dbReference>
<reference evidence="6" key="2">
    <citation type="submission" date="2021-01" db="EMBL/GenBank/DDBJ databases">
        <authorList>
            <person name="Schikora-Tamarit M.A."/>
        </authorList>
    </citation>
    <scope>NUCLEOTIDE SEQUENCE</scope>
    <source>
        <strain evidence="6">CBS6341</strain>
    </source>
</reference>
<evidence type="ECO:0000256" key="3">
    <source>
        <dbReference type="ARBA" id="ARBA00023242"/>
    </source>
</evidence>
<dbReference type="Proteomes" id="UP000769528">
    <property type="component" value="Unassembled WGS sequence"/>
</dbReference>
<dbReference type="AlphaFoldDB" id="A0A9P8PKY8"/>
<evidence type="ECO:0000313" key="7">
    <source>
        <dbReference type="Proteomes" id="UP000769528"/>
    </source>
</evidence>
<accession>A0A9P8PKY8</accession>
<comment type="caution">
    <text evidence="6">The sequence shown here is derived from an EMBL/GenBank/DDBJ whole genome shotgun (WGS) entry which is preliminary data.</text>
</comment>
<sequence length="226" mass="25710">MSFRGGRGGGGGFQRNLPFGLDYNDINSANIECEKPQIPLPVNGLATNLEKITATHFINFQSSVRDGPFFTGSNLDSNKKSNLDINDGGINDGLKRYSDKYMKKRKIGPSIDDHPYVIEFFPQELYKVMGVDDKKKKKLLNLSKLKNSKELLEKLENNEVSMLEQLKNSLNDDDDGKDDDEPQPEFDENIDDEFEEDEDDDYNAEKYFDDGEDFGDLDDYDDEAAF</sequence>
<gene>
    <name evidence="6" type="ORF">WICMUC_003802</name>
</gene>
<feature type="compositionally biased region" description="Acidic residues" evidence="5">
    <location>
        <begin position="210"/>
        <end position="226"/>
    </location>
</feature>
<dbReference type="InterPro" id="IPR024661">
    <property type="entry name" value="RNA_pol_III_Rpc31"/>
</dbReference>
<evidence type="ECO:0000256" key="4">
    <source>
        <dbReference type="PIRNR" id="PIRNR000777"/>
    </source>
</evidence>
<feature type="region of interest" description="Disordered" evidence="5">
    <location>
        <begin position="168"/>
        <end position="226"/>
    </location>
</feature>
<name>A0A9P8PKY8_9ASCO</name>
<dbReference type="Pfam" id="PF11705">
    <property type="entry name" value="RNA_pol_3_Rpc31"/>
    <property type="match status" value="1"/>
</dbReference>
<comment type="similarity">
    <text evidence="2 4">Belongs to the eukaryotic RPC7 RNA polymerase subunit family.</text>
</comment>
<evidence type="ECO:0000313" key="6">
    <source>
        <dbReference type="EMBL" id="KAH3673184.1"/>
    </source>
</evidence>